<gene>
    <name evidence="3" type="ORF">D3230_14415</name>
</gene>
<dbReference type="Proteomes" id="UP001645859">
    <property type="component" value="Unassembled WGS sequence"/>
</dbReference>
<reference evidence="3 4" key="1">
    <citation type="submission" date="2018-09" db="EMBL/GenBank/DDBJ databases">
        <title>Comparative genomics of Leucobacter spp.</title>
        <authorList>
            <person name="Reis A.C."/>
            <person name="Kolvenbach B.A."/>
            <person name="Corvini P.F.X."/>
            <person name="Nunes O.C."/>
        </authorList>
    </citation>
    <scope>NUCLEOTIDE SEQUENCE [LARGE SCALE GENOMIC DNA]</scope>
    <source>
        <strain evidence="3 4">TAN 31504</strain>
    </source>
</reference>
<evidence type="ECO:0000256" key="1">
    <source>
        <dbReference type="SAM" id="MobiDB-lite"/>
    </source>
</evidence>
<evidence type="ECO:0000256" key="2">
    <source>
        <dbReference type="SAM" id="Phobius"/>
    </source>
</evidence>
<evidence type="ECO:0000313" key="4">
    <source>
        <dbReference type="Proteomes" id="UP001645859"/>
    </source>
</evidence>
<evidence type="ECO:0000313" key="3">
    <source>
        <dbReference type="EMBL" id="MBL3680472.1"/>
    </source>
</evidence>
<dbReference type="RefSeq" id="WP_202345740.1">
    <property type="nucleotide sequence ID" value="NZ_BAAAPI010000005.1"/>
</dbReference>
<dbReference type="EMBL" id="QYAC01000008">
    <property type="protein sequence ID" value="MBL3680472.1"/>
    <property type="molecule type" value="Genomic_DNA"/>
</dbReference>
<sequence>MPAAIHEPILFWQVYDPPVRTRDGASHGPHGPRSHPAEQNWRSQAFTTAVPTRERRRATRYEKFTTRMVLLSAVITFGVTLTLHLANYGLETRTSSTSGTHSTFYKDDE</sequence>
<feature type="transmembrane region" description="Helical" evidence="2">
    <location>
        <begin position="64"/>
        <end position="86"/>
    </location>
</feature>
<keyword evidence="2" id="KW-0472">Membrane</keyword>
<feature type="compositionally biased region" description="Polar residues" evidence="1">
    <location>
        <begin position="40"/>
        <end position="50"/>
    </location>
</feature>
<name>A0ABS1SIS7_9MICO</name>
<organism evidence="3 4">
    <name type="scientific">Leucobacter chromiireducens subsp. solipictus</name>
    <dbReference type="NCBI Taxonomy" id="398235"/>
    <lineage>
        <taxon>Bacteria</taxon>
        <taxon>Bacillati</taxon>
        <taxon>Actinomycetota</taxon>
        <taxon>Actinomycetes</taxon>
        <taxon>Micrococcales</taxon>
        <taxon>Microbacteriaceae</taxon>
        <taxon>Leucobacter</taxon>
    </lineage>
</organism>
<keyword evidence="2" id="KW-0812">Transmembrane</keyword>
<proteinExistence type="predicted"/>
<keyword evidence="2" id="KW-1133">Transmembrane helix</keyword>
<keyword evidence="4" id="KW-1185">Reference proteome</keyword>
<accession>A0ABS1SIS7</accession>
<comment type="caution">
    <text evidence="3">The sequence shown here is derived from an EMBL/GenBank/DDBJ whole genome shotgun (WGS) entry which is preliminary data.</text>
</comment>
<protein>
    <submittedName>
        <fullName evidence="3">Uncharacterized protein</fullName>
    </submittedName>
</protein>
<feature type="region of interest" description="Disordered" evidence="1">
    <location>
        <begin position="21"/>
        <end position="54"/>
    </location>
</feature>